<proteinExistence type="predicted"/>
<keyword evidence="2" id="KW-1185">Reference proteome</keyword>
<reference evidence="1 2" key="1">
    <citation type="journal article" date="2013" name="PLoS Genet.">
        <title>Distinctive expansion of potential virulence genes in the genome of the oomycete fish pathogen Saprolegnia parasitica.</title>
        <authorList>
            <person name="Jiang R.H."/>
            <person name="de Bruijn I."/>
            <person name="Haas B.J."/>
            <person name="Belmonte R."/>
            <person name="Lobach L."/>
            <person name="Christie J."/>
            <person name="van den Ackerveken G."/>
            <person name="Bottin A."/>
            <person name="Bulone V."/>
            <person name="Diaz-Moreno S.M."/>
            <person name="Dumas B."/>
            <person name="Fan L."/>
            <person name="Gaulin E."/>
            <person name="Govers F."/>
            <person name="Grenville-Briggs L.J."/>
            <person name="Horner N.R."/>
            <person name="Levin J.Z."/>
            <person name="Mammella M."/>
            <person name="Meijer H.J."/>
            <person name="Morris P."/>
            <person name="Nusbaum C."/>
            <person name="Oome S."/>
            <person name="Phillips A.J."/>
            <person name="van Rooyen D."/>
            <person name="Rzeszutek E."/>
            <person name="Saraiva M."/>
            <person name="Secombes C.J."/>
            <person name="Seidl M.F."/>
            <person name="Snel B."/>
            <person name="Stassen J.H."/>
            <person name="Sykes S."/>
            <person name="Tripathy S."/>
            <person name="van den Berg H."/>
            <person name="Vega-Arreguin J.C."/>
            <person name="Wawra S."/>
            <person name="Young S.K."/>
            <person name="Zeng Q."/>
            <person name="Dieguez-Uribeondo J."/>
            <person name="Russ C."/>
            <person name="Tyler B.M."/>
            <person name="van West P."/>
        </authorList>
    </citation>
    <scope>NUCLEOTIDE SEQUENCE [LARGE SCALE GENOMIC DNA]</scope>
    <source>
        <strain evidence="1 2">CBS 223.65</strain>
    </source>
</reference>
<dbReference type="KEGG" id="spar:SPRG_16653"/>
<dbReference type="OrthoDB" id="107856at2759"/>
<organism evidence="1 2">
    <name type="scientific">Saprolegnia parasitica (strain CBS 223.65)</name>
    <dbReference type="NCBI Taxonomy" id="695850"/>
    <lineage>
        <taxon>Eukaryota</taxon>
        <taxon>Sar</taxon>
        <taxon>Stramenopiles</taxon>
        <taxon>Oomycota</taxon>
        <taxon>Saprolegniomycetes</taxon>
        <taxon>Saprolegniales</taxon>
        <taxon>Saprolegniaceae</taxon>
        <taxon>Saprolegnia</taxon>
    </lineage>
</organism>
<evidence type="ECO:0000313" key="2">
    <source>
        <dbReference type="Proteomes" id="UP000030745"/>
    </source>
</evidence>
<gene>
    <name evidence="1" type="ORF">SPRG_16653</name>
</gene>
<name>A0A067BUH4_SAPPC</name>
<protein>
    <submittedName>
        <fullName evidence="1">Uncharacterized protein</fullName>
    </submittedName>
</protein>
<sequence length="161" mass="18154">MAKGLSELMVKAKMSLEDMARLVRGQTLDDPRPNKAIVASTIDDLFEHFPYHDLLLKMCLDGFNTSFVVDERSQEQKAEGRSQDNHKSAIANPDAVLRHLAKAQSSGAMMRLRDISFDRFMQDFARFPNAFPLATFTQVRASHYTALPMLPMPFGANSLFE</sequence>
<dbReference type="RefSeq" id="XP_012211353.1">
    <property type="nucleotide sequence ID" value="XM_012355963.1"/>
</dbReference>
<dbReference type="AlphaFoldDB" id="A0A067BUH4"/>
<dbReference type="EMBL" id="KK583531">
    <property type="protein sequence ID" value="KDO17941.1"/>
    <property type="molecule type" value="Genomic_DNA"/>
</dbReference>
<accession>A0A067BUH4</accession>
<evidence type="ECO:0000313" key="1">
    <source>
        <dbReference type="EMBL" id="KDO17941.1"/>
    </source>
</evidence>
<dbReference type="GeneID" id="24138258"/>
<dbReference type="VEuPathDB" id="FungiDB:SPRG_16653"/>
<dbReference type="Proteomes" id="UP000030745">
    <property type="component" value="Unassembled WGS sequence"/>
</dbReference>